<feature type="compositionally biased region" description="Low complexity" evidence="1">
    <location>
        <begin position="497"/>
        <end position="509"/>
    </location>
</feature>
<keyword evidence="2" id="KW-1133">Transmembrane helix</keyword>
<feature type="transmembrane region" description="Helical" evidence="2">
    <location>
        <begin position="295"/>
        <end position="315"/>
    </location>
</feature>
<sequence length="721" mass="80858">MAPNEAANLLMNSGDYDNGNFWLINDRAPLVKWTSAIGLAVVDACYIGVVLKLVMFRRAAMQNGNDNSRGWNTRLRDAFKCSPKFDRAQKLYADLTGYNAKYRKFFNLCHKVSDLVVQSLVLRRILNQGLPTEMTMGYASFVCVNALSASMNILTARNSAFVEVLIDSCFDLIAAVVYPIAVLGYCYKNFNFDRAAYLVNAEVLPDGNFERLARTQADPAEVALFLINFDSLRISGAMDFALSVGLNLSFCYRSFRVVNLELAQNAKLHMKRRRTSSNGLSIKAVRPWQRPVPRWVALPFVAFSALIVTFTYTAVSKSQAACADYPECVAFSHIWNTNNQCPCIMLIDGDRAPRTAQEWNSPRDVTKEVRALAAAGLLQQLQLINRQLMYWPEELRRCTGLRTISLIYTSTAGFPNSAKEFKQLELLHVEGKYGSQNLVTLPSDLFEDMPHLKFLHLGNHHNLVAIPPFDGTPNLRSITFAILLSLTELPSFDKSDSSSSNSDSDSASPDEGKGSKRKRSSKMKRSSKKKKRSRSSRLDSPSVEVPKLTGADDYELWRTMIELKLKDQKLWSLVTEEVVLDSSCSSAKKRRWKERWLKAQAVIAGSLGPRLAGRYRRLLVSCDPVALFQEIEKEYNAGSAAKNDILIKAAMFVRKLAKGERVDTYIDAIMQLQEDLVTLGRPLEDAELARLLLTNALEVFPDLSTELVGARMKARELECPV</sequence>
<evidence type="ECO:0000256" key="1">
    <source>
        <dbReference type="SAM" id="MobiDB-lite"/>
    </source>
</evidence>
<dbReference type="Proteomes" id="UP000488956">
    <property type="component" value="Unassembled WGS sequence"/>
</dbReference>
<feature type="region of interest" description="Disordered" evidence="1">
    <location>
        <begin position="492"/>
        <end position="544"/>
    </location>
</feature>
<dbReference type="Gene3D" id="3.80.10.10">
    <property type="entry name" value="Ribonuclease Inhibitor"/>
    <property type="match status" value="1"/>
</dbReference>
<name>A0A6G0L907_9STRA</name>
<gene>
    <name evidence="3" type="ORF">PF010_g10571</name>
</gene>
<feature type="compositionally biased region" description="Basic residues" evidence="1">
    <location>
        <begin position="515"/>
        <end position="535"/>
    </location>
</feature>
<keyword evidence="2" id="KW-0812">Transmembrane</keyword>
<evidence type="ECO:0000313" key="4">
    <source>
        <dbReference type="Proteomes" id="UP000488956"/>
    </source>
</evidence>
<keyword evidence="2" id="KW-0472">Membrane</keyword>
<dbReference type="SUPFAM" id="SSF52058">
    <property type="entry name" value="L domain-like"/>
    <property type="match status" value="1"/>
</dbReference>
<feature type="transmembrane region" description="Helical" evidence="2">
    <location>
        <begin position="33"/>
        <end position="54"/>
    </location>
</feature>
<accession>A0A6G0L907</accession>
<dbReference type="InterPro" id="IPR032675">
    <property type="entry name" value="LRR_dom_sf"/>
</dbReference>
<dbReference type="EMBL" id="QXFX01000538">
    <property type="protein sequence ID" value="KAE9112083.1"/>
    <property type="molecule type" value="Genomic_DNA"/>
</dbReference>
<dbReference type="Pfam" id="PF14223">
    <property type="entry name" value="Retrotran_gag_2"/>
    <property type="match status" value="1"/>
</dbReference>
<evidence type="ECO:0000313" key="3">
    <source>
        <dbReference type="EMBL" id="KAE9112083.1"/>
    </source>
</evidence>
<protein>
    <submittedName>
        <fullName evidence="3">Uncharacterized protein</fullName>
    </submittedName>
</protein>
<reference evidence="3 4" key="1">
    <citation type="submission" date="2018-09" db="EMBL/GenBank/DDBJ databases">
        <title>Genomic investigation of the strawberry pathogen Phytophthora fragariae indicates pathogenicity is determined by transcriptional variation in three key races.</title>
        <authorList>
            <person name="Adams T.M."/>
            <person name="Armitage A.D."/>
            <person name="Sobczyk M.K."/>
            <person name="Bates H.J."/>
            <person name="Dunwell J.M."/>
            <person name="Nellist C.F."/>
            <person name="Harrison R.J."/>
        </authorList>
    </citation>
    <scope>NUCLEOTIDE SEQUENCE [LARGE SCALE GENOMIC DNA]</scope>
    <source>
        <strain evidence="3 4">ONT-3</strain>
    </source>
</reference>
<comment type="caution">
    <text evidence="3">The sequence shown here is derived from an EMBL/GenBank/DDBJ whole genome shotgun (WGS) entry which is preliminary data.</text>
</comment>
<evidence type="ECO:0000256" key="2">
    <source>
        <dbReference type="SAM" id="Phobius"/>
    </source>
</evidence>
<proteinExistence type="predicted"/>
<dbReference type="AlphaFoldDB" id="A0A6G0L907"/>
<organism evidence="3 4">
    <name type="scientific">Phytophthora fragariae</name>
    <dbReference type="NCBI Taxonomy" id="53985"/>
    <lineage>
        <taxon>Eukaryota</taxon>
        <taxon>Sar</taxon>
        <taxon>Stramenopiles</taxon>
        <taxon>Oomycota</taxon>
        <taxon>Peronosporomycetes</taxon>
        <taxon>Peronosporales</taxon>
        <taxon>Peronosporaceae</taxon>
        <taxon>Phytophthora</taxon>
    </lineage>
</organism>